<dbReference type="InterPro" id="IPR009734">
    <property type="entry name" value="Myoviridae_GpU"/>
</dbReference>
<dbReference type="EMBL" id="VULN01000009">
    <property type="protein sequence ID" value="MSS82372.1"/>
    <property type="molecule type" value="Genomic_DNA"/>
</dbReference>
<name>A0A6N7W1P7_ACIFE</name>
<dbReference type="OrthoDB" id="9815316at2"/>
<gene>
    <name evidence="1" type="ORF">FX155_07170</name>
</gene>
<reference evidence="1 2" key="1">
    <citation type="submission" date="2019-08" db="EMBL/GenBank/DDBJ databases">
        <title>In-depth cultivation of the pig gut microbiome towards novel bacterial diversity and tailored functional studies.</title>
        <authorList>
            <person name="Wylensek D."/>
            <person name="Hitch T.C.A."/>
            <person name="Clavel T."/>
        </authorList>
    </citation>
    <scope>NUCLEOTIDE SEQUENCE [LARGE SCALE GENOMIC DNA]</scope>
    <source>
        <strain evidence="1 2">WCA-389-WT-5B</strain>
    </source>
</reference>
<accession>A0A6N7W1P7</accession>
<proteinExistence type="predicted"/>
<protein>
    <submittedName>
        <fullName evidence="1">Phage tail protein</fullName>
    </submittedName>
</protein>
<evidence type="ECO:0000313" key="2">
    <source>
        <dbReference type="Proteomes" id="UP000441455"/>
    </source>
</evidence>
<comment type="caution">
    <text evidence="1">The sequence shown here is derived from an EMBL/GenBank/DDBJ whole genome shotgun (WGS) entry which is preliminary data.</text>
</comment>
<dbReference type="Proteomes" id="UP000441455">
    <property type="component" value="Unassembled WGS sequence"/>
</dbReference>
<dbReference type="AlphaFoldDB" id="A0A6N7W1P7"/>
<organism evidence="1 2">
    <name type="scientific">Acidaminococcus fermentans</name>
    <dbReference type="NCBI Taxonomy" id="905"/>
    <lineage>
        <taxon>Bacteria</taxon>
        <taxon>Bacillati</taxon>
        <taxon>Bacillota</taxon>
        <taxon>Negativicutes</taxon>
        <taxon>Acidaminococcales</taxon>
        <taxon>Acidaminococcaceae</taxon>
        <taxon>Acidaminococcus</taxon>
    </lineage>
</organism>
<dbReference type="RefSeq" id="WP_154488238.1">
    <property type="nucleotide sequence ID" value="NZ_VULN01000009.1"/>
</dbReference>
<evidence type="ECO:0000313" key="1">
    <source>
        <dbReference type="EMBL" id="MSS82372.1"/>
    </source>
</evidence>
<dbReference type="Pfam" id="PF06995">
    <property type="entry name" value="Phage_P2_GpU"/>
    <property type="match status" value="1"/>
</dbReference>
<sequence>MLIGFLDQTPFTVSSHTIRTFDDYSRSGTGRWAKHDLIGQKPKLEFLGPDIEKISFKMRLRADQGISPKQELRRLRKLRDQGQVVSLVLGFKPVGTGFWIIESLDETVKYWTKYGHIYCAEVSVTMQEYDSEVDTKWPVKYLS</sequence>